<keyword evidence="9" id="KW-0408">Iron</keyword>
<comment type="function">
    <text evidence="1">Responsible for the formation of the pyrimidine heterocycle in the thiamine biosynthesis pathway. Catalyzes the formation of hydroxymethylpyrimidine phosphate (HMP-P) from histidine and pyridoxal phosphate (PLP). The protein uses PLP and the active site histidine to form HMP-P, generating an inactive enzyme. The enzyme can only undergo a single turnover, which suggests it is a suicide enzyme.</text>
</comment>
<evidence type="ECO:0000313" key="13">
    <source>
        <dbReference type="EMBL" id="PXA73274.1"/>
    </source>
</evidence>
<protein>
    <recommendedName>
        <fullName evidence="10">Thiamine pyrimidine synthase</fullName>
    </recommendedName>
</protein>
<comment type="similarity">
    <text evidence="3">Belongs to the NMT1/THI5 family.</text>
</comment>
<gene>
    <name evidence="13" type="ORF">CTB96_00515</name>
</gene>
<dbReference type="GO" id="GO:0016740">
    <property type="term" value="F:transferase activity"/>
    <property type="evidence" value="ECO:0007669"/>
    <property type="project" value="UniProtKB-KW"/>
</dbReference>
<dbReference type="OrthoDB" id="174578at2"/>
<feature type="domain" description="SsuA/THI5-like" evidence="12">
    <location>
        <begin position="63"/>
        <end position="275"/>
    </location>
</feature>
<organism evidence="13 14">
    <name type="scientific">Cryobacterium arcticum</name>
    <dbReference type="NCBI Taxonomy" id="670052"/>
    <lineage>
        <taxon>Bacteria</taxon>
        <taxon>Bacillati</taxon>
        <taxon>Actinomycetota</taxon>
        <taxon>Actinomycetes</taxon>
        <taxon>Micrococcales</taxon>
        <taxon>Microbacteriaceae</taxon>
        <taxon>Cryobacterium</taxon>
    </lineage>
</organism>
<evidence type="ECO:0000256" key="2">
    <source>
        <dbReference type="ARBA" id="ARBA00004948"/>
    </source>
</evidence>
<keyword evidence="7" id="KW-0663">Pyridoxal phosphate</keyword>
<name>A0A318A2Y5_9MICO</name>
<dbReference type="InterPro" id="IPR015168">
    <property type="entry name" value="SsuA/THI5"/>
</dbReference>
<proteinExistence type="inferred from homology"/>
<dbReference type="AlphaFoldDB" id="A0A318A2Y5"/>
<dbReference type="SUPFAM" id="SSF53850">
    <property type="entry name" value="Periplasmic binding protein-like II"/>
    <property type="match status" value="1"/>
</dbReference>
<dbReference type="GO" id="GO:0046872">
    <property type="term" value="F:metal ion binding"/>
    <property type="evidence" value="ECO:0007669"/>
    <property type="project" value="UniProtKB-KW"/>
</dbReference>
<evidence type="ECO:0000256" key="10">
    <source>
        <dbReference type="ARBA" id="ARBA00033171"/>
    </source>
</evidence>
<sequence length="363" mass="38327">MPITRVPASASRRSGRSRWTAGIAAVGITALLAGCSSSPAAESASSDEDLTTLKVALGWITNVEWAGFWAADAAGYYEDEGLKIEWQGGGPNAPTTMASVASGTADIGVEANTQALLQSIPEGNEFTLMGSVFQTSPSALVSLADNPVRTAKDLVGKTVLGQEGTQQQIDAILAINGLDKDYDYVTAGFDPGPLVEGAGDVYTAYLTNQPIILEESYGLSEDDYVVTTIADLGLPLYGSTIYTEADTLAADRDAMLGFLRATAKGWQDNEADPDANAELAVDVYGADLGLDINQQIRENRLQIPLTQSDLTDEKGLLYMDPALLGGEMYEGLRAAGISELPDVDTILDLTLLDEIYADGPVLE</sequence>
<evidence type="ECO:0000256" key="1">
    <source>
        <dbReference type="ARBA" id="ARBA00003469"/>
    </source>
</evidence>
<evidence type="ECO:0000256" key="4">
    <source>
        <dbReference type="ARBA" id="ARBA00011738"/>
    </source>
</evidence>
<dbReference type="RefSeq" id="WP_110124950.1">
    <property type="nucleotide sequence ID" value="NZ_QHLY01000003.1"/>
</dbReference>
<evidence type="ECO:0000256" key="11">
    <source>
        <dbReference type="ARBA" id="ARBA00048179"/>
    </source>
</evidence>
<dbReference type="EMBL" id="QHLY01000003">
    <property type="protein sequence ID" value="PXA73274.1"/>
    <property type="molecule type" value="Genomic_DNA"/>
</dbReference>
<dbReference type="InterPro" id="IPR027939">
    <property type="entry name" value="NMT1/THI5"/>
</dbReference>
<evidence type="ECO:0000256" key="7">
    <source>
        <dbReference type="ARBA" id="ARBA00022898"/>
    </source>
</evidence>
<keyword evidence="14" id="KW-1185">Reference proteome</keyword>
<comment type="caution">
    <text evidence="13">The sequence shown here is derived from an EMBL/GenBank/DDBJ whole genome shotgun (WGS) entry which is preliminary data.</text>
</comment>
<dbReference type="PANTHER" id="PTHR31528:SF1">
    <property type="entry name" value="4-AMINO-5-HYDROXYMETHYL-2-METHYLPYRIMIDINE PHOSPHATE SYNTHASE THI11-RELATED"/>
    <property type="match status" value="1"/>
</dbReference>
<dbReference type="Gene3D" id="3.40.190.10">
    <property type="entry name" value="Periplasmic binding protein-like II"/>
    <property type="match status" value="2"/>
</dbReference>
<accession>A0A318A2Y5</accession>
<reference evidence="13 14" key="1">
    <citation type="submission" date="2018-05" db="EMBL/GenBank/DDBJ databases">
        <title>Genetic diversity of glacier-inhabiting Cryobacterium bacteria in China and description of Cryobacterium mengkeensis sp. nov. and Arthrobacter glacialis sp. nov.</title>
        <authorList>
            <person name="Liu Q."/>
            <person name="Xin Y.-H."/>
        </authorList>
    </citation>
    <scope>NUCLEOTIDE SEQUENCE [LARGE SCALE GENOMIC DNA]</scope>
    <source>
        <strain evidence="13 14">SK-1</strain>
    </source>
</reference>
<evidence type="ECO:0000256" key="3">
    <source>
        <dbReference type="ARBA" id="ARBA00009406"/>
    </source>
</evidence>
<comment type="pathway">
    <text evidence="2">Cofactor biosynthesis; thiamine diphosphate biosynthesis.</text>
</comment>
<evidence type="ECO:0000259" key="12">
    <source>
        <dbReference type="Pfam" id="PF09084"/>
    </source>
</evidence>
<comment type="subunit">
    <text evidence="4">Homodimer.</text>
</comment>
<dbReference type="PROSITE" id="PS51257">
    <property type="entry name" value="PROKAR_LIPOPROTEIN"/>
    <property type="match status" value="1"/>
</dbReference>
<keyword evidence="6" id="KW-0479">Metal-binding</keyword>
<dbReference type="Proteomes" id="UP000246722">
    <property type="component" value="Unassembled WGS sequence"/>
</dbReference>
<evidence type="ECO:0000256" key="8">
    <source>
        <dbReference type="ARBA" id="ARBA00022977"/>
    </source>
</evidence>
<evidence type="ECO:0000256" key="9">
    <source>
        <dbReference type="ARBA" id="ARBA00023004"/>
    </source>
</evidence>
<keyword evidence="5" id="KW-0808">Transferase</keyword>
<evidence type="ECO:0000256" key="5">
    <source>
        <dbReference type="ARBA" id="ARBA00022679"/>
    </source>
</evidence>
<dbReference type="GO" id="GO:0009228">
    <property type="term" value="P:thiamine biosynthetic process"/>
    <property type="evidence" value="ECO:0007669"/>
    <property type="project" value="UniProtKB-KW"/>
</dbReference>
<comment type="catalytic activity">
    <reaction evidence="11">
        <text>N(6)-(pyridoxal phosphate)-L-lysyl-[4-amino-5-hydroxymethyl-2-methylpyrimidine phosphate synthase] + L-histidyl-[4-amino-5-hydroxymethyl-2-methylpyrimidine phosphate synthase] + 2 Fe(3+) + 4 H2O = L-lysyl-[4-amino-5-hydroxymethyl-2-methylpyrimidine phosphate synthase] + (2S)-2-amino-5-hydroxy-4-oxopentanoyl-[4-amino-5-hydroxymethyl-2-methylpyrimidine phosphate synthase] + 4-amino-2-methyl-5-(phosphooxymethyl)pyrimidine + 3-oxopropanoate + 2 Fe(2+) + 2 H(+)</text>
        <dbReference type="Rhea" id="RHEA:65756"/>
        <dbReference type="Rhea" id="RHEA-COMP:16892"/>
        <dbReference type="Rhea" id="RHEA-COMP:16893"/>
        <dbReference type="Rhea" id="RHEA-COMP:16894"/>
        <dbReference type="Rhea" id="RHEA-COMP:16895"/>
        <dbReference type="ChEBI" id="CHEBI:15377"/>
        <dbReference type="ChEBI" id="CHEBI:15378"/>
        <dbReference type="ChEBI" id="CHEBI:29033"/>
        <dbReference type="ChEBI" id="CHEBI:29034"/>
        <dbReference type="ChEBI" id="CHEBI:29969"/>
        <dbReference type="ChEBI" id="CHEBI:29979"/>
        <dbReference type="ChEBI" id="CHEBI:33190"/>
        <dbReference type="ChEBI" id="CHEBI:58354"/>
        <dbReference type="ChEBI" id="CHEBI:143915"/>
        <dbReference type="ChEBI" id="CHEBI:157692"/>
    </reaction>
    <physiologicalReaction direction="left-to-right" evidence="11">
        <dbReference type="Rhea" id="RHEA:65757"/>
    </physiologicalReaction>
</comment>
<evidence type="ECO:0000313" key="14">
    <source>
        <dbReference type="Proteomes" id="UP000246722"/>
    </source>
</evidence>
<dbReference type="Pfam" id="PF09084">
    <property type="entry name" value="NMT1"/>
    <property type="match status" value="1"/>
</dbReference>
<evidence type="ECO:0000256" key="6">
    <source>
        <dbReference type="ARBA" id="ARBA00022723"/>
    </source>
</evidence>
<keyword evidence="8" id="KW-0784">Thiamine biosynthesis</keyword>
<dbReference type="PANTHER" id="PTHR31528">
    <property type="entry name" value="4-AMINO-5-HYDROXYMETHYL-2-METHYLPYRIMIDINE PHOSPHATE SYNTHASE THI11-RELATED"/>
    <property type="match status" value="1"/>
</dbReference>